<proteinExistence type="predicted"/>
<dbReference type="OrthoDB" id="3367076at2"/>
<gene>
    <name evidence="2" type="ORF">SAMN05444858_14215</name>
</gene>
<sequence length="306" mass="34015">MSSRLWFRVEDVLPLAEHALACPTHRLTRAQLAAGEHNTPALTLRRAGSEGHLRSNGVPVWHTPHGDEQVAYGGAWHPVGGAVSELEQHLYLPLRHPDPDGRQLIDVLRAGRALDRTWLALDTDTAPGCTLDAGCVELFDHRAEIVPPGTRWRPDMVTSPQTGGRDYPALVADGYDAGDDGWLICRFDPHTVRQIAAELGGPWRAGTMPGEYPLLRFDGSTVVLLEETDSADGIRLDVDDRCYPDRDGYYSIGAYRWLWHTSPTGSMPTRTRLRLRLAAQSGRLRERTDIRRPRQQMPAADDRPSG</sequence>
<feature type="region of interest" description="Disordered" evidence="1">
    <location>
        <begin position="281"/>
        <end position="306"/>
    </location>
</feature>
<dbReference type="RefSeq" id="WP_076474142.1">
    <property type="nucleotide sequence ID" value="NZ_FTNF01000042.1"/>
</dbReference>
<dbReference type="AlphaFoldDB" id="A0A1N7FNW2"/>
<organism evidence="2 3">
    <name type="scientific">Micromonospora avicenniae</name>
    <dbReference type="NCBI Taxonomy" id="1198245"/>
    <lineage>
        <taxon>Bacteria</taxon>
        <taxon>Bacillati</taxon>
        <taxon>Actinomycetota</taxon>
        <taxon>Actinomycetes</taxon>
        <taxon>Micromonosporales</taxon>
        <taxon>Micromonosporaceae</taxon>
        <taxon>Micromonospora</taxon>
    </lineage>
</organism>
<evidence type="ECO:0000256" key="1">
    <source>
        <dbReference type="SAM" id="MobiDB-lite"/>
    </source>
</evidence>
<protein>
    <submittedName>
        <fullName evidence="2">Uncharacterized protein</fullName>
    </submittedName>
</protein>
<reference evidence="2 3" key="1">
    <citation type="submission" date="2017-01" db="EMBL/GenBank/DDBJ databases">
        <authorList>
            <person name="Mah S.A."/>
            <person name="Swanson W.J."/>
            <person name="Moy G.W."/>
            <person name="Vacquier V.D."/>
        </authorList>
    </citation>
    <scope>NUCLEOTIDE SEQUENCE [LARGE SCALE GENOMIC DNA]</scope>
    <source>
        <strain evidence="2 3">DSM 45758</strain>
    </source>
</reference>
<evidence type="ECO:0000313" key="2">
    <source>
        <dbReference type="EMBL" id="SIS01906.1"/>
    </source>
</evidence>
<dbReference type="EMBL" id="FTNF01000042">
    <property type="protein sequence ID" value="SIS01906.1"/>
    <property type="molecule type" value="Genomic_DNA"/>
</dbReference>
<name>A0A1N7FNW2_9ACTN</name>
<keyword evidence="3" id="KW-1185">Reference proteome</keyword>
<feature type="compositionally biased region" description="Basic and acidic residues" evidence="1">
    <location>
        <begin position="283"/>
        <end position="292"/>
    </location>
</feature>
<evidence type="ECO:0000313" key="3">
    <source>
        <dbReference type="Proteomes" id="UP000186004"/>
    </source>
</evidence>
<accession>A0A1N7FNW2</accession>
<dbReference type="Proteomes" id="UP000186004">
    <property type="component" value="Unassembled WGS sequence"/>
</dbReference>